<evidence type="ECO:0000256" key="6">
    <source>
        <dbReference type="ARBA" id="ARBA00023125"/>
    </source>
</evidence>
<comment type="subunit">
    <text evidence="7">Homodimer.</text>
</comment>
<proteinExistence type="inferred from homology"/>
<dbReference type="NCBIfam" id="TIGR02168">
    <property type="entry name" value="SMC_prok_B"/>
    <property type="match status" value="1"/>
</dbReference>
<dbReference type="Pfam" id="PF02463">
    <property type="entry name" value="SMC_N"/>
    <property type="match status" value="1"/>
</dbReference>
<organism evidence="9 10">
    <name type="scientific">Tistlia consotensis USBA 355</name>
    <dbReference type="NCBI Taxonomy" id="560819"/>
    <lineage>
        <taxon>Bacteria</taxon>
        <taxon>Pseudomonadati</taxon>
        <taxon>Pseudomonadota</taxon>
        <taxon>Alphaproteobacteria</taxon>
        <taxon>Rhodospirillales</taxon>
        <taxon>Rhodovibrionaceae</taxon>
        <taxon>Tistlia</taxon>
    </lineage>
</organism>
<evidence type="ECO:0000259" key="8">
    <source>
        <dbReference type="SMART" id="SM00968"/>
    </source>
</evidence>
<dbReference type="GO" id="GO:0007062">
    <property type="term" value="P:sister chromatid cohesion"/>
    <property type="evidence" value="ECO:0007669"/>
    <property type="project" value="InterPro"/>
</dbReference>
<feature type="binding site" evidence="7">
    <location>
        <begin position="33"/>
        <end position="40"/>
    </location>
    <ligand>
        <name>ATP</name>
        <dbReference type="ChEBI" id="CHEBI:30616"/>
    </ligand>
</feature>
<dbReference type="SUPFAM" id="SSF75553">
    <property type="entry name" value="Smc hinge domain"/>
    <property type="match status" value="1"/>
</dbReference>
<evidence type="ECO:0000313" key="9">
    <source>
        <dbReference type="EMBL" id="SMF62500.1"/>
    </source>
</evidence>
<evidence type="ECO:0000256" key="1">
    <source>
        <dbReference type="ARBA" id="ARBA00004496"/>
    </source>
</evidence>
<dbReference type="GO" id="GO:0005694">
    <property type="term" value="C:chromosome"/>
    <property type="evidence" value="ECO:0007669"/>
    <property type="project" value="InterPro"/>
</dbReference>
<evidence type="ECO:0000256" key="2">
    <source>
        <dbReference type="ARBA" id="ARBA00022490"/>
    </source>
</evidence>
<keyword evidence="6 7" id="KW-0238">DNA-binding</keyword>
<reference evidence="9 10" key="1">
    <citation type="submission" date="2017-04" db="EMBL/GenBank/DDBJ databases">
        <authorList>
            <person name="Afonso C.L."/>
            <person name="Miller P.J."/>
            <person name="Scott M.A."/>
            <person name="Spackman E."/>
            <person name="Goraichik I."/>
            <person name="Dimitrov K.M."/>
            <person name="Suarez D.L."/>
            <person name="Swayne D.E."/>
        </authorList>
    </citation>
    <scope>NUCLEOTIDE SEQUENCE [LARGE SCALE GENOMIC DNA]</scope>
    <source>
        <strain evidence="9 10">USBA 355</strain>
    </source>
</reference>
<dbReference type="Proteomes" id="UP000192917">
    <property type="component" value="Unassembled WGS sequence"/>
</dbReference>
<dbReference type="InterPro" id="IPR024704">
    <property type="entry name" value="SMC"/>
</dbReference>
<dbReference type="AlphaFoldDB" id="A0A1Y6CNN1"/>
<dbReference type="GO" id="GO:0003677">
    <property type="term" value="F:DNA binding"/>
    <property type="evidence" value="ECO:0007669"/>
    <property type="project" value="UniProtKB-UniRule"/>
</dbReference>
<feature type="coiled-coil region" evidence="7">
    <location>
        <begin position="688"/>
        <end position="826"/>
    </location>
</feature>
<dbReference type="GO" id="GO:0030261">
    <property type="term" value="P:chromosome condensation"/>
    <property type="evidence" value="ECO:0007669"/>
    <property type="project" value="InterPro"/>
</dbReference>
<protein>
    <recommendedName>
        <fullName evidence="7">Chromosome partition protein Smc</fullName>
    </recommendedName>
</protein>
<evidence type="ECO:0000256" key="3">
    <source>
        <dbReference type="ARBA" id="ARBA00022741"/>
    </source>
</evidence>
<dbReference type="GO" id="GO:0006260">
    <property type="term" value="P:DNA replication"/>
    <property type="evidence" value="ECO:0007669"/>
    <property type="project" value="UniProtKB-UniRule"/>
</dbReference>
<accession>A0A1Y6CNN1</accession>
<keyword evidence="4 7" id="KW-0067">ATP-binding</keyword>
<evidence type="ECO:0000313" key="10">
    <source>
        <dbReference type="Proteomes" id="UP000192917"/>
    </source>
</evidence>
<dbReference type="InterPro" id="IPR010935">
    <property type="entry name" value="SMC_hinge"/>
</dbReference>
<dbReference type="InterPro" id="IPR011890">
    <property type="entry name" value="SMC_prok"/>
</dbReference>
<comment type="subcellular location">
    <subcellularLocation>
        <location evidence="1 7">Cytoplasm</location>
    </subcellularLocation>
</comment>
<keyword evidence="10" id="KW-1185">Reference proteome</keyword>
<keyword evidence="5 7" id="KW-0175">Coiled coil</keyword>
<dbReference type="Gene3D" id="3.40.50.300">
    <property type="entry name" value="P-loop containing nucleotide triphosphate hydrolases"/>
    <property type="match status" value="2"/>
</dbReference>
<dbReference type="EMBL" id="FWZX01000024">
    <property type="protein sequence ID" value="SMF62500.1"/>
    <property type="molecule type" value="Genomic_DNA"/>
</dbReference>
<dbReference type="GO" id="GO:0005737">
    <property type="term" value="C:cytoplasm"/>
    <property type="evidence" value="ECO:0007669"/>
    <property type="project" value="UniProtKB-SubCell"/>
</dbReference>
<dbReference type="CDD" id="cd03278">
    <property type="entry name" value="ABC_SMC_barmotin"/>
    <property type="match status" value="1"/>
</dbReference>
<comment type="function">
    <text evidence="7">Required for chromosome condensation and partitioning.</text>
</comment>
<dbReference type="GO" id="GO:0016887">
    <property type="term" value="F:ATP hydrolysis activity"/>
    <property type="evidence" value="ECO:0007669"/>
    <property type="project" value="InterPro"/>
</dbReference>
<dbReference type="PANTHER" id="PTHR43977">
    <property type="entry name" value="STRUCTURAL MAINTENANCE OF CHROMOSOMES PROTEIN 3"/>
    <property type="match status" value="1"/>
</dbReference>
<keyword evidence="3 7" id="KW-0547">Nucleotide-binding</keyword>
<dbReference type="PIRSF" id="PIRSF005719">
    <property type="entry name" value="SMC"/>
    <property type="match status" value="1"/>
</dbReference>
<dbReference type="GO" id="GO:0005524">
    <property type="term" value="F:ATP binding"/>
    <property type="evidence" value="ECO:0007669"/>
    <property type="project" value="UniProtKB-UniRule"/>
</dbReference>
<comment type="domain">
    <text evidence="7">Contains large globular domains required for ATP hydrolysis at each terminus and a third globular domain forming a flexible hinge near the middle of the molecule. These domains are separated by coiled-coil structures.</text>
</comment>
<dbReference type="InterPro" id="IPR027417">
    <property type="entry name" value="P-loop_NTPase"/>
</dbReference>
<feature type="coiled-coil region" evidence="7">
    <location>
        <begin position="294"/>
        <end position="356"/>
    </location>
</feature>
<dbReference type="GO" id="GO:0007059">
    <property type="term" value="P:chromosome segregation"/>
    <property type="evidence" value="ECO:0007669"/>
    <property type="project" value="UniProtKB-UniRule"/>
</dbReference>
<dbReference type="SUPFAM" id="SSF52540">
    <property type="entry name" value="P-loop containing nucleoside triphosphate hydrolases"/>
    <property type="match status" value="1"/>
</dbReference>
<feature type="coiled-coil region" evidence="7">
    <location>
        <begin position="399"/>
        <end position="491"/>
    </location>
</feature>
<keyword evidence="2 7" id="KW-0963">Cytoplasm</keyword>
<dbReference type="FunFam" id="3.40.50.300:FF:000901">
    <property type="entry name" value="Chromosome partition protein Smc"/>
    <property type="match status" value="1"/>
</dbReference>
<dbReference type="InterPro" id="IPR036277">
    <property type="entry name" value="SMC_hinge_sf"/>
</dbReference>
<dbReference type="RefSeq" id="WP_085125079.1">
    <property type="nucleotide sequence ID" value="NZ_FWZX01000024.1"/>
</dbReference>
<name>A0A1Y6CNN1_9PROT</name>
<evidence type="ECO:0000256" key="5">
    <source>
        <dbReference type="ARBA" id="ARBA00023054"/>
    </source>
</evidence>
<comment type="similarity">
    <text evidence="7">Belongs to the SMC family.</text>
</comment>
<dbReference type="HAMAP" id="MF_01894">
    <property type="entry name" value="Smc_prok"/>
    <property type="match status" value="1"/>
</dbReference>
<feature type="domain" description="SMC hinge" evidence="8">
    <location>
        <begin position="508"/>
        <end position="597"/>
    </location>
</feature>
<evidence type="ECO:0000256" key="7">
    <source>
        <dbReference type="HAMAP-Rule" id="MF_01894"/>
    </source>
</evidence>
<dbReference type="InterPro" id="IPR003395">
    <property type="entry name" value="RecF/RecN/SMC_N"/>
</dbReference>
<dbReference type="SMART" id="SM00968">
    <property type="entry name" value="SMC_hinge"/>
    <property type="match status" value="1"/>
</dbReference>
<gene>
    <name evidence="7" type="primary">smc</name>
    <name evidence="9" type="ORF">SAMN05428998_12422</name>
</gene>
<dbReference type="STRING" id="560819.SAMN05428998_12422"/>
<feature type="coiled-coil region" evidence="7">
    <location>
        <begin position="883"/>
        <end position="910"/>
    </location>
</feature>
<feature type="coiled-coil region" evidence="7">
    <location>
        <begin position="171"/>
        <end position="212"/>
    </location>
</feature>
<evidence type="ECO:0000256" key="4">
    <source>
        <dbReference type="ARBA" id="ARBA00022840"/>
    </source>
</evidence>
<sequence>MVQFHRLRLSGFKSFVDPTELLIEPGMTGIVGPNGCGKSNLVEALRWVMGETSAKRMRGSGMDDVIFGGTGARPARNLAEVTLSVDNSDRLAPAAFNKDDDLEIVRRIEREKGSLYRINGREVRARDVQLLFADAASGAQSPAIVGQGRIGAIINAKPSERRALLEEAAGISGLHSRRHEAELRLKAAETNLERLDDVIGTLETQLQGLKRQARQATRYRNIADQLRRSEAVLFHIDAEAAKGRVAQARGDLAAIQGKVAELTELAATAATRQSEAAAALPSLRQGEAEAAAALQRLLSERDSLDRQKAEIEAAQRQAGERLAQLDADLARSGALAEDAVEAETRLGEERQRLEQAAAGEGAAREERQQLRDGQAAEVARLEGEHAAAAKAIAEGEAQGRAVERRVQELGQRLARLREQLERVGRERGEAEANSAFAAEVEAAETAVGEAERALETARRELELAEAATQAAQQAEAEAREEMQQRDRALHTLDAEIQALDKLLQRPSGDLWPPLLDSVTVSSGYEAALGAALGEDLEVPADEAAPVHWLTLPPFREARPLPAGARPLSELVEAPAVLARALSQVGVVESEAAGARLQPDLGPGQRLVTKGGALWRWDGYVAAAGAPTAAAQRLEQRNRLAELRRERAQVAGPVEAARTAMAEAKAESEARVAAERATRERQRSAFAALDRARAEAGRLAARQAAAEQRLAALAESAERVAGEVAEAEAALAAAEADRAALPDLAEAQARVHELRAALAERRAALTSAEADLQRLAREAETRQERLLAIGRESASWRRRIEETERHQAELAERRQRLQAELAGLAERPAEITARRGALSEQIERAEAARKQAADGLALGEAAQGETDRALRVAEQELGKARELMVRAEGGVEQTEQALKALAQQVAQQLEVRLEGLLRLAEVAPDQELPSRPEVESRVQRLIREREAIGPVNLRAETEAQEIGERIDGLNTERADLIAAIGRLRQAIGSLNREGRERLLAAFELVNKHFGVLFERLFGGGRAHLTLTESDDPLDAGLEIMASPPGKKLQVLSLLSGGEQTLTAIALLFAVFMTNPAPVCVLDEVDAPLDDANVDRFCSLVEELAHSLSTRFLVITHHRLTMARMDRLFGVTMAERGVSQLVSVDLERAAALRETA</sequence>